<evidence type="ECO:0008006" key="3">
    <source>
        <dbReference type="Google" id="ProtNLM"/>
    </source>
</evidence>
<dbReference type="Proteomes" id="UP000315525">
    <property type="component" value="Unassembled WGS sequence"/>
</dbReference>
<dbReference type="EMBL" id="SOJN01000057">
    <property type="protein sequence ID" value="TET46315.1"/>
    <property type="molecule type" value="Genomic_DNA"/>
</dbReference>
<accession>A0A523UUU9</accession>
<comment type="caution">
    <text evidence="1">The sequence shown here is derived from an EMBL/GenBank/DDBJ whole genome shotgun (WGS) entry which is preliminary data.</text>
</comment>
<reference evidence="1 2" key="1">
    <citation type="submission" date="2019-03" db="EMBL/GenBank/DDBJ databases">
        <title>Metabolic potential of uncultured bacteria and archaea associated with petroleum seepage in deep-sea sediments.</title>
        <authorList>
            <person name="Dong X."/>
            <person name="Hubert C."/>
        </authorList>
    </citation>
    <scope>NUCLEOTIDE SEQUENCE [LARGE SCALE GENOMIC DNA]</scope>
    <source>
        <strain evidence="1">E44_bin18</strain>
    </source>
</reference>
<dbReference type="InterPro" id="IPR014985">
    <property type="entry name" value="WbqC"/>
</dbReference>
<dbReference type="Pfam" id="PF08889">
    <property type="entry name" value="WbqC"/>
    <property type="match status" value="1"/>
</dbReference>
<organism evidence="1 2">
    <name type="scientific">candidate division TA06 bacterium</name>
    <dbReference type="NCBI Taxonomy" id="2250710"/>
    <lineage>
        <taxon>Bacteria</taxon>
        <taxon>Bacteria division TA06</taxon>
    </lineage>
</organism>
<name>A0A523UUU9_UNCT6</name>
<sequence>MKVACHQPTYLPWPGFFYKAMRVDVLVLLDSVQFPRGSSWVNRNRIKTPRGQTWLTVPVKKKGRGLQRIKDVEVLNERLWAQKHIGSLIHSYKRSPFLEDHLGFLERTYRENWNMLVDVNASLLKYFLKQLNIDVALRFSSELGTQSKGTSLLVEICEKLKADVYVTMITSRTHLEEELFHKNGIKIDYYSYRCPGYPQLWGDFIPNLSIVDLVFNCGPKALAILGKG</sequence>
<dbReference type="AlphaFoldDB" id="A0A523UUU9"/>
<evidence type="ECO:0000313" key="2">
    <source>
        <dbReference type="Proteomes" id="UP000315525"/>
    </source>
</evidence>
<gene>
    <name evidence="1" type="ORF">E3J62_04500</name>
</gene>
<protein>
    <recommendedName>
        <fullName evidence="3">WbqC family protein</fullName>
    </recommendedName>
</protein>
<proteinExistence type="predicted"/>
<evidence type="ECO:0000313" key="1">
    <source>
        <dbReference type="EMBL" id="TET46315.1"/>
    </source>
</evidence>